<dbReference type="KEGG" id="gacu:117554583"/>
<reference evidence="3" key="1">
    <citation type="submission" date="2025-08" db="UniProtKB">
        <authorList>
            <consortium name="RefSeq"/>
        </authorList>
    </citation>
    <scope>IDENTIFICATION</scope>
</reference>
<sequence length="200" mass="22491">MMIGSSDVLVLTVGSVLSLSLLSVLCLRCKKKSKIIHEEHQIYDPRTFQRGGSRFAVTESKTVTRANQITSTTVGSGPYWSPPRTAHASYCFDKLKRETQEDFEDFSTAANDEQSDYQNVSDAQTGNPEHTYVAPLPMSAYINELMTKEIITDQNPAVYANVISSLQIKEDEDDYENSDFLDKIVEEEEDNEPDYVNENG</sequence>
<keyword evidence="2" id="KW-1185">Reference proteome</keyword>
<dbReference type="GeneID" id="117554583"/>
<proteinExistence type="predicted"/>
<evidence type="ECO:0000313" key="3">
    <source>
        <dbReference type="RefSeq" id="XP_034084909.1"/>
    </source>
</evidence>
<dbReference type="InParanoid" id="A0A6P8V3W7"/>
<protein>
    <submittedName>
        <fullName evidence="3">Uncharacterized protein LOC117554583 isoform X1</fullName>
    </submittedName>
</protein>
<dbReference type="AlphaFoldDB" id="A0A6P8V3W7"/>
<feature type="region of interest" description="Disordered" evidence="1">
    <location>
        <begin position="109"/>
        <end position="128"/>
    </location>
</feature>
<accession>A0A6P8V3W7</accession>
<evidence type="ECO:0000313" key="2">
    <source>
        <dbReference type="Proteomes" id="UP000515161"/>
    </source>
</evidence>
<dbReference type="Proteomes" id="UP000515161">
    <property type="component" value="Unplaced"/>
</dbReference>
<dbReference type="OrthoDB" id="8672596at2759"/>
<dbReference type="RefSeq" id="XP_034084909.1">
    <property type="nucleotide sequence ID" value="XM_034229018.1"/>
</dbReference>
<name>A0A6P8V3W7_GYMAC</name>
<gene>
    <name evidence="3" type="primary">LOC117554583</name>
</gene>
<organism evidence="2 3">
    <name type="scientific">Gymnodraco acuticeps</name>
    <name type="common">Antarctic dragonfish</name>
    <dbReference type="NCBI Taxonomy" id="8218"/>
    <lineage>
        <taxon>Eukaryota</taxon>
        <taxon>Metazoa</taxon>
        <taxon>Chordata</taxon>
        <taxon>Craniata</taxon>
        <taxon>Vertebrata</taxon>
        <taxon>Euteleostomi</taxon>
        <taxon>Actinopterygii</taxon>
        <taxon>Neopterygii</taxon>
        <taxon>Teleostei</taxon>
        <taxon>Neoteleostei</taxon>
        <taxon>Acanthomorphata</taxon>
        <taxon>Eupercaria</taxon>
        <taxon>Perciformes</taxon>
        <taxon>Notothenioidei</taxon>
        <taxon>Bathydraconidae</taxon>
        <taxon>Gymnodraco</taxon>
    </lineage>
</organism>
<evidence type="ECO:0000256" key="1">
    <source>
        <dbReference type="SAM" id="MobiDB-lite"/>
    </source>
</evidence>